<accession>A0A2U3K579</accession>
<feature type="chain" id="PRO_5015415554" evidence="1">
    <location>
        <begin position="19"/>
        <end position="82"/>
    </location>
</feature>
<protein>
    <submittedName>
        <fullName evidence="2">Uncharacterized protein</fullName>
    </submittedName>
</protein>
<reference evidence="3" key="1">
    <citation type="submission" date="2018-02" db="EMBL/GenBank/DDBJ databases">
        <authorList>
            <person name="Hausmann B."/>
        </authorList>
    </citation>
    <scope>NUCLEOTIDE SEQUENCE [LARGE SCALE GENOMIC DNA]</scope>
    <source>
        <strain evidence="3">Peat soil MAG SbA1</strain>
    </source>
</reference>
<feature type="signal peptide" evidence="1">
    <location>
        <begin position="1"/>
        <end position="18"/>
    </location>
</feature>
<proteinExistence type="predicted"/>
<keyword evidence="1" id="KW-0732">Signal</keyword>
<gene>
    <name evidence="2" type="ORF">SBA1_1340025</name>
</gene>
<evidence type="ECO:0000256" key="1">
    <source>
        <dbReference type="SAM" id="SignalP"/>
    </source>
</evidence>
<dbReference type="EMBL" id="OMOD01000040">
    <property type="protein sequence ID" value="SPF34812.1"/>
    <property type="molecule type" value="Genomic_DNA"/>
</dbReference>
<dbReference type="AlphaFoldDB" id="A0A2U3K579"/>
<sequence>MKALTLALLLSLPVPQLAPPKPMRQPSTPISKHAKGGRWYFAASGHAVFCYGPVMTVPRANGDLQRVATFCRDGSAVVPLKD</sequence>
<evidence type="ECO:0000313" key="3">
    <source>
        <dbReference type="Proteomes" id="UP000238701"/>
    </source>
</evidence>
<dbReference type="Proteomes" id="UP000238701">
    <property type="component" value="Unassembled WGS sequence"/>
</dbReference>
<name>A0A2U3K579_9BACT</name>
<organism evidence="2 3">
    <name type="scientific">Candidatus Sulfotelmatobacter kueseliae</name>
    <dbReference type="NCBI Taxonomy" id="2042962"/>
    <lineage>
        <taxon>Bacteria</taxon>
        <taxon>Pseudomonadati</taxon>
        <taxon>Acidobacteriota</taxon>
        <taxon>Terriglobia</taxon>
        <taxon>Terriglobales</taxon>
        <taxon>Candidatus Korobacteraceae</taxon>
        <taxon>Candidatus Sulfotelmatobacter</taxon>
    </lineage>
</organism>
<evidence type="ECO:0000313" key="2">
    <source>
        <dbReference type="EMBL" id="SPF34812.1"/>
    </source>
</evidence>